<feature type="compositionally biased region" description="Basic and acidic residues" evidence="8">
    <location>
        <begin position="409"/>
        <end position="418"/>
    </location>
</feature>
<dbReference type="PRINTS" id="PR01590">
    <property type="entry name" value="HTHFIS"/>
</dbReference>
<dbReference type="PATRIC" id="fig|1234595.3.peg.1357"/>
<dbReference type="SUPFAM" id="SSF52540">
    <property type="entry name" value="P-loop containing nucleoside triphosphate hydrolases"/>
    <property type="match status" value="1"/>
</dbReference>
<dbReference type="GO" id="GO:0006355">
    <property type="term" value="P:regulation of DNA-templated transcription"/>
    <property type="evidence" value="ECO:0007669"/>
    <property type="project" value="InterPro"/>
</dbReference>
<dbReference type="Pfam" id="PF00158">
    <property type="entry name" value="Sigma54_activat"/>
    <property type="match status" value="1"/>
</dbReference>
<dbReference type="InterPro" id="IPR001789">
    <property type="entry name" value="Sig_transdc_resp-reg_receiver"/>
</dbReference>
<keyword evidence="6" id="KW-0804">Transcription</keyword>
<dbReference type="OrthoDB" id="9154941at2"/>
<dbReference type="InterPro" id="IPR058031">
    <property type="entry name" value="AAA_lid_NorR"/>
</dbReference>
<accession>M2U622</accession>
<dbReference type="SUPFAM" id="SSF52172">
    <property type="entry name" value="CheY-like"/>
    <property type="match status" value="1"/>
</dbReference>
<evidence type="ECO:0000256" key="6">
    <source>
        <dbReference type="ARBA" id="ARBA00023163"/>
    </source>
</evidence>
<dbReference type="PANTHER" id="PTHR32071">
    <property type="entry name" value="TRANSCRIPTIONAL REGULATORY PROTEIN"/>
    <property type="match status" value="1"/>
</dbReference>
<dbReference type="PANTHER" id="PTHR32071:SF113">
    <property type="entry name" value="ALGINATE BIOSYNTHESIS TRANSCRIPTIONAL REGULATORY PROTEIN ALGB"/>
    <property type="match status" value="1"/>
</dbReference>
<dbReference type="GO" id="GO:0005524">
    <property type="term" value="F:ATP binding"/>
    <property type="evidence" value="ECO:0007669"/>
    <property type="project" value="UniProtKB-KW"/>
</dbReference>
<dbReference type="Pfam" id="PF25601">
    <property type="entry name" value="AAA_lid_14"/>
    <property type="match status" value="1"/>
</dbReference>
<keyword evidence="5" id="KW-0010">Activator</keyword>
<evidence type="ECO:0000259" key="10">
    <source>
        <dbReference type="PROSITE" id="PS50110"/>
    </source>
</evidence>
<evidence type="ECO:0000313" key="12">
    <source>
        <dbReference type="Proteomes" id="UP000011717"/>
    </source>
</evidence>
<reference evidence="11 12" key="1">
    <citation type="journal article" date="2013" name="Genome Announc.">
        <title>Draft Genome Sequence of Strain JLT2015T, Belonging to the Family Sphingomonadaceae of the Alphaproteobacteria.</title>
        <authorList>
            <person name="Tang K."/>
            <person name="Liu K."/>
            <person name="Li S."/>
            <person name="Jiao N."/>
        </authorList>
    </citation>
    <scope>NUCLEOTIDE SEQUENCE [LARGE SCALE GENOMIC DNA]</scope>
    <source>
        <strain evidence="11 12">JLT2015</strain>
    </source>
</reference>
<dbReference type="InterPro" id="IPR011006">
    <property type="entry name" value="CheY-like_superfamily"/>
</dbReference>
<proteinExistence type="predicted"/>
<organism evidence="11 12">
    <name type="scientific">Pacificimonas flava</name>
    <dbReference type="NCBI Taxonomy" id="1234595"/>
    <lineage>
        <taxon>Bacteria</taxon>
        <taxon>Pseudomonadati</taxon>
        <taxon>Pseudomonadota</taxon>
        <taxon>Alphaproteobacteria</taxon>
        <taxon>Sphingomonadales</taxon>
        <taxon>Sphingosinicellaceae</taxon>
        <taxon>Pacificimonas</taxon>
    </lineage>
</organism>
<dbReference type="PROSITE" id="PS00676">
    <property type="entry name" value="SIGMA54_INTERACT_2"/>
    <property type="match status" value="1"/>
</dbReference>
<evidence type="ECO:0000256" key="7">
    <source>
        <dbReference type="PROSITE-ProRule" id="PRU00169"/>
    </source>
</evidence>
<dbReference type="FunFam" id="3.40.50.300:FF:000006">
    <property type="entry name" value="DNA-binding transcriptional regulator NtrC"/>
    <property type="match status" value="1"/>
</dbReference>
<dbReference type="Gene3D" id="3.40.50.300">
    <property type="entry name" value="P-loop containing nucleotide triphosphate hydrolases"/>
    <property type="match status" value="1"/>
</dbReference>
<dbReference type="GO" id="GO:0000160">
    <property type="term" value="P:phosphorelay signal transduction system"/>
    <property type="evidence" value="ECO:0007669"/>
    <property type="project" value="UniProtKB-KW"/>
</dbReference>
<keyword evidence="3" id="KW-0902">Two-component regulatory system</keyword>
<dbReference type="EMBL" id="AMRV01000003">
    <property type="protein sequence ID" value="EMD83453.1"/>
    <property type="molecule type" value="Genomic_DNA"/>
</dbReference>
<evidence type="ECO:0000259" key="9">
    <source>
        <dbReference type="PROSITE" id="PS50045"/>
    </source>
</evidence>
<feature type="domain" description="Sigma-54 factor interaction" evidence="9">
    <location>
        <begin position="154"/>
        <end position="383"/>
    </location>
</feature>
<evidence type="ECO:0000256" key="4">
    <source>
        <dbReference type="ARBA" id="ARBA00023015"/>
    </source>
</evidence>
<dbReference type="Gene3D" id="1.10.8.60">
    <property type="match status" value="1"/>
</dbReference>
<evidence type="ECO:0000256" key="1">
    <source>
        <dbReference type="ARBA" id="ARBA00022741"/>
    </source>
</evidence>
<dbReference type="Pfam" id="PF02954">
    <property type="entry name" value="HTH_8"/>
    <property type="match status" value="1"/>
</dbReference>
<dbReference type="Proteomes" id="UP000011717">
    <property type="component" value="Unassembled WGS sequence"/>
</dbReference>
<dbReference type="Gene3D" id="3.40.50.2300">
    <property type="match status" value="1"/>
</dbReference>
<evidence type="ECO:0000256" key="2">
    <source>
        <dbReference type="ARBA" id="ARBA00022840"/>
    </source>
</evidence>
<dbReference type="PROSITE" id="PS50045">
    <property type="entry name" value="SIGMA54_INTERACT_4"/>
    <property type="match status" value="1"/>
</dbReference>
<dbReference type="InterPro" id="IPR009057">
    <property type="entry name" value="Homeodomain-like_sf"/>
</dbReference>
<evidence type="ECO:0000256" key="5">
    <source>
        <dbReference type="ARBA" id="ARBA00023159"/>
    </source>
</evidence>
<comment type="caution">
    <text evidence="11">The sequence shown here is derived from an EMBL/GenBank/DDBJ whole genome shotgun (WGS) entry which is preliminary data.</text>
</comment>
<keyword evidence="7" id="KW-0597">Phosphoprotein</keyword>
<name>M2U622_9SPHN</name>
<keyword evidence="1" id="KW-0547">Nucleotide-binding</keyword>
<dbReference type="InterPro" id="IPR027417">
    <property type="entry name" value="P-loop_NTPase"/>
</dbReference>
<dbReference type="CDD" id="cd00156">
    <property type="entry name" value="REC"/>
    <property type="match status" value="1"/>
</dbReference>
<dbReference type="InterPro" id="IPR002078">
    <property type="entry name" value="Sigma_54_int"/>
</dbReference>
<feature type="domain" description="Response regulatory" evidence="10">
    <location>
        <begin position="7"/>
        <end position="126"/>
    </location>
</feature>
<evidence type="ECO:0000313" key="11">
    <source>
        <dbReference type="EMBL" id="EMD83453.1"/>
    </source>
</evidence>
<dbReference type="GO" id="GO:0043565">
    <property type="term" value="F:sequence-specific DNA binding"/>
    <property type="evidence" value="ECO:0007669"/>
    <property type="project" value="InterPro"/>
</dbReference>
<keyword evidence="4" id="KW-0805">Transcription regulation</keyword>
<keyword evidence="12" id="KW-1185">Reference proteome</keyword>
<keyword evidence="2" id="KW-0067">ATP-binding</keyword>
<dbReference type="SMART" id="SM00448">
    <property type="entry name" value="REC"/>
    <property type="match status" value="1"/>
</dbReference>
<evidence type="ECO:0000256" key="8">
    <source>
        <dbReference type="SAM" id="MobiDB-lite"/>
    </source>
</evidence>
<dbReference type="InterPro" id="IPR025943">
    <property type="entry name" value="Sigma_54_int_dom_ATP-bd_2"/>
</dbReference>
<gene>
    <name evidence="11" type="ORF">C725_1354</name>
</gene>
<evidence type="ECO:0000256" key="3">
    <source>
        <dbReference type="ARBA" id="ARBA00023012"/>
    </source>
</evidence>
<dbReference type="CDD" id="cd00009">
    <property type="entry name" value="AAA"/>
    <property type="match status" value="1"/>
</dbReference>
<dbReference type="PROSITE" id="PS50110">
    <property type="entry name" value="RESPONSE_REGULATORY"/>
    <property type="match status" value="1"/>
</dbReference>
<dbReference type="InterPro" id="IPR002197">
    <property type="entry name" value="HTH_Fis"/>
</dbReference>
<dbReference type="SMART" id="SM00382">
    <property type="entry name" value="AAA"/>
    <property type="match status" value="1"/>
</dbReference>
<sequence length="461" mass="49572">MKGEFGACLVVDDDEDILFAAQLLLRQVFQRVETVTNPAAAMAVLAAQTVDVVLLDANFTRGATNSAEGMTVLQKILDTDPHLAVVMMTAHAGVNVAVEAMKRGASDFVSKPWSNDRLLAAARTAAALSRSRRGSPPMPGAAESSGQAARVSPLIGTSPAMTRVHSLIARAAPTDANVLILGENGTGKELAARDLHEQSRRANGPMVTVDLGALSAELIDSELFGHVKGAFTDAKANRVGRIQAADGGTLFLDEIGNLPLHLQPKLLTALEQRHVTPVGANRPVPVDVRVIAATNMTYAMLRDERHFRQDLLFRLNTVEIEVPSLRERPEDIPALLQHFLVQYAKRYAKPVPTLSPAARQALLDQDWPGNVRALRHAAERAIILGGEELSPEDFPAGHAAEGSAPATLRPDHSGPDLNLDRAERRLVEAALKKHGYNISSSAAELGLSRAALYRRMEKHGL</sequence>
<dbReference type="InterPro" id="IPR003593">
    <property type="entry name" value="AAA+_ATPase"/>
</dbReference>
<feature type="region of interest" description="Disordered" evidence="8">
    <location>
        <begin position="128"/>
        <end position="149"/>
    </location>
</feature>
<feature type="modified residue" description="4-aspartylphosphate" evidence="7">
    <location>
        <position position="56"/>
    </location>
</feature>
<protein>
    <submittedName>
        <fullName evidence="11">Two-component system response regulator</fullName>
    </submittedName>
</protein>
<dbReference type="AlphaFoldDB" id="M2U622"/>
<dbReference type="Gene3D" id="1.10.10.60">
    <property type="entry name" value="Homeodomain-like"/>
    <property type="match status" value="1"/>
</dbReference>
<dbReference type="Pfam" id="PF00072">
    <property type="entry name" value="Response_reg"/>
    <property type="match status" value="1"/>
</dbReference>
<dbReference type="SUPFAM" id="SSF46689">
    <property type="entry name" value="Homeodomain-like"/>
    <property type="match status" value="1"/>
</dbReference>
<feature type="region of interest" description="Disordered" evidence="8">
    <location>
        <begin position="393"/>
        <end position="418"/>
    </location>
</feature>